<reference evidence="2" key="1">
    <citation type="submission" date="2016-11" db="EMBL/GenBank/DDBJ databases">
        <authorList>
            <person name="Guldener U."/>
        </authorList>
    </citation>
    <scope>NUCLEOTIDE SEQUENCE [LARGE SCALE GENOMIC DNA]</scope>
</reference>
<organism evidence="1 2">
    <name type="scientific">Hanseniaspora guilliermondii</name>
    <dbReference type="NCBI Taxonomy" id="56406"/>
    <lineage>
        <taxon>Eukaryota</taxon>
        <taxon>Fungi</taxon>
        <taxon>Dikarya</taxon>
        <taxon>Ascomycota</taxon>
        <taxon>Saccharomycotina</taxon>
        <taxon>Saccharomycetes</taxon>
        <taxon>Saccharomycodales</taxon>
        <taxon>Saccharomycodaceae</taxon>
        <taxon>Hanseniaspora</taxon>
    </lineage>
</organism>
<evidence type="ECO:0000313" key="2">
    <source>
        <dbReference type="Proteomes" id="UP000183365"/>
    </source>
</evidence>
<proteinExistence type="predicted"/>
<dbReference type="AlphaFoldDB" id="A0A1L0B440"/>
<protein>
    <recommendedName>
        <fullName evidence="3">Mitochondrial chaperone TCM62</fullName>
    </recommendedName>
</protein>
<sequence>MYFYSRLNKILINQQSTRTLKKLYTPIKDIRDDKQGKLLYHLEYIYDNILSRKPDGENRLPNILLQNNKSTKKPISTIKNNKQFISWLERYNFEMEEKNILSEKETLSGSYRNTEMIALRSLLLYIKQVNYDVDLNILFKMCIRFIEIYDLTSKPNQQAQLQEFIKLIKNLEIKLRLNSSNEISIQDIQRIINNDFKQHKTIIESILKILNYKIKSQDQVRVVRSDGVDDQIDIQDGWRLTNGCKSDNDRYLSSLNLLDTTSRKNLKVLSINGGVKTLVIDDMVIRDPKVLKNLLEYLKVSNQSVVIFINGNIKNEALTDISMWNNKNKRQGLNAKCVIIPVKDNDSTVMEHTYLAEDLDFLNFINLPNGQLSILNKYTPINFEELKSAEDFELFLGHLDSIKFTNGESFLYSKSGADKINEMVEKFSSEGFVYPKNLKTTITVKCGGNTLIEMDDKRQELDYMINEYLFSIFHAGGLRTNNLVFLFNKIMGELNKENEFVHAKNYSRMFEDLAVDNKNNKVEVINNLNDYLMSNEDPESLKNGKIEPLSKAVNTLFVVLNFVKLFCSTDVVVTNEFDGKKLAWNILDKKMRNFFD</sequence>
<dbReference type="VEuPathDB" id="FungiDB:HGUI_03488"/>
<dbReference type="OrthoDB" id="4056908at2759"/>
<name>A0A1L0B440_9ASCO</name>
<evidence type="ECO:0008006" key="3">
    <source>
        <dbReference type="Google" id="ProtNLM"/>
    </source>
</evidence>
<accession>A0A1L0B440</accession>
<dbReference type="EMBL" id="FQNF01000091">
    <property type="protein sequence ID" value="SGZ41288.1"/>
    <property type="molecule type" value="Genomic_DNA"/>
</dbReference>
<keyword evidence="2" id="KW-1185">Reference proteome</keyword>
<dbReference type="Proteomes" id="UP000183365">
    <property type="component" value="Unassembled WGS sequence"/>
</dbReference>
<evidence type="ECO:0000313" key="1">
    <source>
        <dbReference type="EMBL" id="SGZ41288.1"/>
    </source>
</evidence>
<gene>
    <name evidence="1" type="ORF">HGUI_03488</name>
</gene>